<evidence type="ECO:0000313" key="2">
    <source>
        <dbReference type="EMBL" id="GMN50625.1"/>
    </source>
</evidence>
<accession>A0AA88AEY0</accession>
<sequence length="65" mass="7593">MTKRKLRPRSNIYRAPNRWTRRLAPLHDVHGDPTIPEQDVWKSSGAPTSFGASSDDHLHDFQRRE</sequence>
<protein>
    <submittedName>
        <fullName evidence="2">Uncharacterized protein</fullName>
    </submittedName>
</protein>
<feature type="compositionally biased region" description="Basic and acidic residues" evidence="1">
    <location>
        <begin position="54"/>
        <end position="65"/>
    </location>
</feature>
<dbReference type="Proteomes" id="UP001187192">
    <property type="component" value="Unassembled WGS sequence"/>
</dbReference>
<dbReference type="AlphaFoldDB" id="A0AA88AEY0"/>
<gene>
    <name evidence="2" type="ORF">TIFTF001_019783</name>
</gene>
<evidence type="ECO:0000256" key="1">
    <source>
        <dbReference type="SAM" id="MobiDB-lite"/>
    </source>
</evidence>
<dbReference type="Gramene" id="FCD_00008300-RA">
    <property type="protein sequence ID" value="FCD_00008300-RA:cds"/>
    <property type="gene ID" value="FCD_00008300"/>
</dbReference>
<proteinExistence type="predicted"/>
<dbReference type="EMBL" id="BTGU01000034">
    <property type="protein sequence ID" value="GMN50625.1"/>
    <property type="molecule type" value="Genomic_DNA"/>
</dbReference>
<feature type="region of interest" description="Disordered" evidence="1">
    <location>
        <begin position="24"/>
        <end position="65"/>
    </location>
</feature>
<comment type="caution">
    <text evidence="2">The sequence shown here is derived from an EMBL/GenBank/DDBJ whole genome shotgun (WGS) entry which is preliminary data.</text>
</comment>
<reference evidence="2" key="1">
    <citation type="submission" date="2023-07" db="EMBL/GenBank/DDBJ databases">
        <title>draft genome sequence of fig (Ficus carica).</title>
        <authorList>
            <person name="Takahashi T."/>
            <person name="Nishimura K."/>
        </authorList>
    </citation>
    <scope>NUCLEOTIDE SEQUENCE</scope>
</reference>
<name>A0AA88AEY0_FICCA</name>
<keyword evidence="3" id="KW-1185">Reference proteome</keyword>
<organism evidence="2 3">
    <name type="scientific">Ficus carica</name>
    <name type="common">Common fig</name>
    <dbReference type="NCBI Taxonomy" id="3494"/>
    <lineage>
        <taxon>Eukaryota</taxon>
        <taxon>Viridiplantae</taxon>
        <taxon>Streptophyta</taxon>
        <taxon>Embryophyta</taxon>
        <taxon>Tracheophyta</taxon>
        <taxon>Spermatophyta</taxon>
        <taxon>Magnoliopsida</taxon>
        <taxon>eudicotyledons</taxon>
        <taxon>Gunneridae</taxon>
        <taxon>Pentapetalae</taxon>
        <taxon>rosids</taxon>
        <taxon>fabids</taxon>
        <taxon>Rosales</taxon>
        <taxon>Moraceae</taxon>
        <taxon>Ficeae</taxon>
        <taxon>Ficus</taxon>
    </lineage>
</organism>
<evidence type="ECO:0000313" key="3">
    <source>
        <dbReference type="Proteomes" id="UP001187192"/>
    </source>
</evidence>